<evidence type="ECO:0000313" key="4">
    <source>
        <dbReference type="Proteomes" id="UP000006327"/>
    </source>
</evidence>
<dbReference type="eggNOG" id="COG0389">
    <property type="taxonomic scope" value="Bacteria"/>
</dbReference>
<dbReference type="RefSeq" id="WP_007625430.1">
    <property type="nucleotide sequence ID" value="NZ_BAEO01000065.1"/>
</dbReference>
<evidence type="ECO:0000259" key="2">
    <source>
        <dbReference type="Pfam" id="PF00817"/>
    </source>
</evidence>
<dbReference type="OrthoDB" id="5298951at2"/>
<sequence length="472" mass="53837">MQKIWLYVYFPNLQLDALLQQNPSSNLHTQGYVILDEQTNQVCQLNHAAYQAGIRLGMGLGTAAMLKADLQVIPYQQKITKNRLNDIAQNLYLVTSDICFFNDNGLLLQVHNMLNLYGNLTSYWQVVQQQLLGQQVHFHYATGHSPLAAKLLAITAWDQITDNIQTIKRAILQASLQHTDLTVKAVKKLQRVGVHNMQDLLKISLADIAKRFDIEVATYIGKITAQINHPVSFFHPKKSFDRFIELLYDIENIQILQAPLTQLLQGLELFLKTRDLLTQTLVFTLSQRDEKSIELKVHSQQGEYLAKSWAVLISLKLENITLSAPVFAIRLIVENTYIRTPDKSDLFAGNQGRLSRLQLISLLQAKLGEAAVSSPTLTNDYRPEQVIQNAEGLTKAIQPFKLYALRPSFLLTPPQLLQEKVSIAFGPERIETGWWDAKPIIRDYFIARNQLGQWYWVFKTPKGDWYLHGVFS</sequence>
<evidence type="ECO:0000313" key="3">
    <source>
        <dbReference type="EMBL" id="GAC21944.1"/>
    </source>
</evidence>
<gene>
    <name evidence="3" type="primary">imuB</name>
    <name evidence="3" type="ORF">GARC_5009</name>
</gene>
<dbReference type="CDD" id="cd03468">
    <property type="entry name" value="PolY_like"/>
    <property type="match status" value="1"/>
</dbReference>
<organism evidence="3 4">
    <name type="scientific">Paraglaciecola arctica BSs20135</name>
    <dbReference type="NCBI Taxonomy" id="493475"/>
    <lineage>
        <taxon>Bacteria</taxon>
        <taxon>Pseudomonadati</taxon>
        <taxon>Pseudomonadota</taxon>
        <taxon>Gammaproteobacteria</taxon>
        <taxon>Alteromonadales</taxon>
        <taxon>Alteromonadaceae</taxon>
        <taxon>Paraglaciecola</taxon>
    </lineage>
</organism>
<dbReference type="PANTHER" id="PTHR35369:SF2">
    <property type="entry name" value="BLR3025 PROTEIN"/>
    <property type="match status" value="1"/>
</dbReference>
<evidence type="ECO:0000256" key="1">
    <source>
        <dbReference type="ARBA" id="ARBA00022763"/>
    </source>
</evidence>
<name>K6XMS1_9ALTE</name>
<dbReference type="EMBL" id="BAEO01000065">
    <property type="protein sequence ID" value="GAC21944.1"/>
    <property type="molecule type" value="Genomic_DNA"/>
</dbReference>
<dbReference type="AlphaFoldDB" id="K6XMS1"/>
<dbReference type="GO" id="GO:0006281">
    <property type="term" value="P:DNA repair"/>
    <property type="evidence" value="ECO:0007669"/>
    <property type="project" value="InterPro"/>
</dbReference>
<protein>
    <submittedName>
        <fullName evidence="3">Protein ImuB</fullName>
    </submittedName>
</protein>
<accession>K6XMS1</accession>
<reference evidence="3 4" key="1">
    <citation type="journal article" date="2017" name="Antonie Van Leeuwenhoek">
        <title>Rhizobium rhizosphaerae sp. nov., a novel species isolated from rice rhizosphere.</title>
        <authorList>
            <person name="Zhao J.J."/>
            <person name="Zhang J."/>
            <person name="Zhang R.J."/>
            <person name="Zhang C.W."/>
            <person name="Yin H.Q."/>
            <person name="Zhang X.X."/>
        </authorList>
    </citation>
    <scope>NUCLEOTIDE SEQUENCE [LARGE SCALE GENOMIC DNA]</scope>
    <source>
        <strain evidence="3 4">BSs20135</strain>
    </source>
</reference>
<proteinExistence type="predicted"/>
<dbReference type="InterPro" id="IPR043502">
    <property type="entry name" value="DNA/RNA_pol_sf"/>
</dbReference>
<dbReference type="SUPFAM" id="SSF56672">
    <property type="entry name" value="DNA/RNA polymerases"/>
    <property type="match status" value="1"/>
</dbReference>
<dbReference type="PANTHER" id="PTHR35369">
    <property type="entry name" value="BLR3025 PROTEIN-RELATED"/>
    <property type="match status" value="1"/>
</dbReference>
<dbReference type="Proteomes" id="UP000006327">
    <property type="component" value="Unassembled WGS sequence"/>
</dbReference>
<comment type="caution">
    <text evidence="3">The sequence shown here is derived from an EMBL/GenBank/DDBJ whole genome shotgun (WGS) entry which is preliminary data.</text>
</comment>
<dbReference type="InterPro" id="IPR050356">
    <property type="entry name" value="SulA_CellDiv_inhibitor"/>
</dbReference>
<keyword evidence="1" id="KW-0227">DNA damage</keyword>
<dbReference type="InterPro" id="IPR001126">
    <property type="entry name" value="UmuC"/>
</dbReference>
<dbReference type="STRING" id="493475.GARC_5009"/>
<keyword evidence="4" id="KW-1185">Reference proteome</keyword>
<dbReference type="Pfam" id="PF00817">
    <property type="entry name" value="IMS"/>
    <property type="match status" value="1"/>
</dbReference>
<feature type="domain" description="UmuC" evidence="2">
    <location>
        <begin position="20"/>
        <end position="152"/>
    </location>
</feature>